<proteinExistence type="predicted"/>
<dbReference type="Proteomes" id="UP001595945">
    <property type="component" value="Unassembled WGS sequence"/>
</dbReference>
<dbReference type="Pfam" id="PF18545">
    <property type="entry name" value="HalOD1"/>
    <property type="match status" value="1"/>
</dbReference>
<dbReference type="GeneID" id="73047046"/>
<dbReference type="EMBL" id="JBHSHT010000001">
    <property type="protein sequence ID" value="MFC4823786.1"/>
    <property type="molecule type" value="Genomic_DNA"/>
</dbReference>
<name>A0ABD5PZT0_9EURY</name>
<accession>A0ABD5PZT0</accession>
<evidence type="ECO:0000313" key="2">
    <source>
        <dbReference type="EMBL" id="MFC4823786.1"/>
    </source>
</evidence>
<evidence type="ECO:0000313" key="3">
    <source>
        <dbReference type="Proteomes" id="UP001595945"/>
    </source>
</evidence>
<gene>
    <name evidence="2" type="ORF">ACFO9K_05890</name>
</gene>
<protein>
    <submittedName>
        <fullName evidence="2">HalOD1 output domain-containing protein</fullName>
    </submittedName>
</protein>
<sequence length="105" mass="11752">MNEDITVPILSADPENGTYRVTYSYPSDPPSIAVPLAIMEMSGSDVMDLRPLYEATEVDPDALDDLFRPTASGAVRECRVTFRYHGYEVTVKSYGRIVIRETAFQ</sequence>
<keyword evidence="3" id="KW-1185">Reference proteome</keyword>
<comment type="caution">
    <text evidence="2">The sequence shown here is derived from an EMBL/GenBank/DDBJ whole genome shotgun (WGS) entry which is preliminary data.</text>
</comment>
<feature type="domain" description="Halobacterial output" evidence="1">
    <location>
        <begin position="27"/>
        <end position="100"/>
    </location>
</feature>
<dbReference type="RefSeq" id="WP_254270367.1">
    <property type="nucleotide sequence ID" value="NZ_CP100401.1"/>
</dbReference>
<evidence type="ECO:0000259" key="1">
    <source>
        <dbReference type="Pfam" id="PF18545"/>
    </source>
</evidence>
<dbReference type="InterPro" id="IPR040624">
    <property type="entry name" value="HalOD1"/>
</dbReference>
<organism evidence="2 3">
    <name type="scientific">Halorussus aquaticus</name>
    <dbReference type="NCBI Taxonomy" id="2953748"/>
    <lineage>
        <taxon>Archaea</taxon>
        <taxon>Methanobacteriati</taxon>
        <taxon>Methanobacteriota</taxon>
        <taxon>Stenosarchaea group</taxon>
        <taxon>Halobacteria</taxon>
        <taxon>Halobacteriales</taxon>
        <taxon>Haladaptataceae</taxon>
        <taxon>Halorussus</taxon>
    </lineage>
</organism>
<reference evidence="2 3" key="1">
    <citation type="journal article" date="2019" name="Int. J. Syst. Evol. Microbiol.">
        <title>The Global Catalogue of Microorganisms (GCM) 10K type strain sequencing project: providing services to taxonomists for standard genome sequencing and annotation.</title>
        <authorList>
            <consortium name="The Broad Institute Genomics Platform"/>
            <consortium name="The Broad Institute Genome Sequencing Center for Infectious Disease"/>
            <person name="Wu L."/>
            <person name="Ma J."/>
        </authorList>
    </citation>
    <scope>NUCLEOTIDE SEQUENCE [LARGE SCALE GENOMIC DNA]</scope>
    <source>
        <strain evidence="2 3">XZYJ18</strain>
    </source>
</reference>
<dbReference type="AlphaFoldDB" id="A0ABD5PZT0"/>